<reference evidence="5 6" key="1">
    <citation type="journal article" date="2015" name="Proc. Natl. Acad. Sci. U.S.A.">
        <title>The resurrection genome of Boea hygrometrica: A blueprint for survival of dehydration.</title>
        <authorList>
            <person name="Xiao L."/>
            <person name="Yang G."/>
            <person name="Zhang L."/>
            <person name="Yang X."/>
            <person name="Zhao S."/>
            <person name="Ji Z."/>
            <person name="Zhou Q."/>
            <person name="Hu M."/>
            <person name="Wang Y."/>
            <person name="Chen M."/>
            <person name="Xu Y."/>
            <person name="Jin H."/>
            <person name="Xiao X."/>
            <person name="Hu G."/>
            <person name="Bao F."/>
            <person name="Hu Y."/>
            <person name="Wan P."/>
            <person name="Li L."/>
            <person name="Deng X."/>
            <person name="Kuang T."/>
            <person name="Xiang C."/>
            <person name="Zhu J.K."/>
            <person name="Oliver M.J."/>
            <person name="He Y."/>
        </authorList>
    </citation>
    <scope>NUCLEOTIDE SEQUENCE [LARGE SCALE GENOMIC DNA]</scope>
    <source>
        <strain evidence="6">cv. XS01</strain>
    </source>
</reference>
<feature type="domain" description="Ketoreductase" evidence="4">
    <location>
        <begin position="7"/>
        <end position="183"/>
    </location>
</feature>
<dbReference type="InterPro" id="IPR036291">
    <property type="entry name" value="NAD(P)-bd_dom_sf"/>
</dbReference>
<evidence type="ECO:0000256" key="2">
    <source>
        <dbReference type="ARBA" id="ARBA00023002"/>
    </source>
</evidence>
<evidence type="ECO:0000313" key="6">
    <source>
        <dbReference type="Proteomes" id="UP000250235"/>
    </source>
</evidence>
<dbReference type="PANTHER" id="PTHR44169">
    <property type="entry name" value="NADPH-DEPENDENT 1-ACYLDIHYDROXYACETONE PHOSPHATE REDUCTASE"/>
    <property type="match status" value="1"/>
</dbReference>
<dbReference type="OrthoDB" id="2102561at2759"/>
<evidence type="ECO:0000256" key="3">
    <source>
        <dbReference type="RuleBase" id="RU000363"/>
    </source>
</evidence>
<evidence type="ECO:0000313" key="5">
    <source>
        <dbReference type="EMBL" id="KZV37990.1"/>
    </source>
</evidence>
<dbReference type="PRINTS" id="PR00080">
    <property type="entry name" value="SDRFAMILY"/>
</dbReference>
<evidence type="ECO:0000256" key="1">
    <source>
        <dbReference type="ARBA" id="ARBA00006484"/>
    </source>
</evidence>
<keyword evidence="6" id="KW-1185">Reference proteome</keyword>
<organism evidence="5 6">
    <name type="scientific">Dorcoceras hygrometricum</name>
    <dbReference type="NCBI Taxonomy" id="472368"/>
    <lineage>
        <taxon>Eukaryota</taxon>
        <taxon>Viridiplantae</taxon>
        <taxon>Streptophyta</taxon>
        <taxon>Embryophyta</taxon>
        <taxon>Tracheophyta</taxon>
        <taxon>Spermatophyta</taxon>
        <taxon>Magnoliopsida</taxon>
        <taxon>eudicotyledons</taxon>
        <taxon>Gunneridae</taxon>
        <taxon>Pentapetalae</taxon>
        <taxon>asterids</taxon>
        <taxon>lamiids</taxon>
        <taxon>Lamiales</taxon>
        <taxon>Gesneriaceae</taxon>
        <taxon>Didymocarpoideae</taxon>
        <taxon>Trichosporeae</taxon>
        <taxon>Loxocarpinae</taxon>
        <taxon>Dorcoceras</taxon>
    </lineage>
</organism>
<dbReference type="InterPro" id="IPR057326">
    <property type="entry name" value="KR_dom"/>
</dbReference>
<proteinExistence type="inferred from homology"/>
<keyword evidence="2" id="KW-0560">Oxidoreductase</keyword>
<dbReference type="PROSITE" id="PS00061">
    <property type="entry name" value="ADH_SHORT"/>
    <property type="match status" value="1"/>
</dbReference>
<dbReference type="FunFam" id="3.40.50.720:FF:000261">
    <property type="entry name" value="NADPH-dependent 1-acyldihydroxyacetone phosphate reductase"/>
    <property type="match status" value="1"/>
</dbReference>
<dbReference type="GO" id="GO:0016491">
    <property type="term" value="F:oxidoreductase activity"/>
    <property type="evidence" value="ECO:0007669"/>
    <property type="project" value="UniProtKB-KW"/>
</dbReference>
<dbReference type="AlphaFoldDB" id="A0A2Z7C0L9"/>
<comment type="similarity">
    <text evidence="1 3">Belongs to the short-chain dehydrogenases/reductases (SDR) family.</text>
</comment>
<dbReference type="Gene3D" id="3.40.50.720">
    <property type="entry name" value="NAD(P)-binding Rossmann-like Domain"/>
    <property type="match status" value="1"/>
</dbReference>
<evidence type="ECO:0000259" key="4">
    <source>
        <dbReference type="SMART" id="SM00822"/>
    </source>
</evidence>
<accession>A0A2Z7C0L9</accession>
<dbReference type="SMART" id="SM00822">
    <property type="entry name" value="PKS_KR"/>
    <property type="match status" value="1"/>
</dbReference>
<dbReference type="GO" id="GO:0005783">
    <property type="term" value="C:endoplasmic reticulum"/>
    <property type="evidence" value="ECO:0007669"/>
    <property type="project" value="TreeGrafter"/>
</dbReference>
<dbReference type="InterPro" id="IPR002347">
    <property type="entry name" value="SDR_fam"/>
</dbReference>
<sequence>MGLCEKQVAIITGCSSGGIGHALALEFAARDCQVVATARSLASMSDLQSDPRFFLQDLDVTSDESVHRAVSVVIEKFGRVDILVNNAGMLCVGPLAEVPLSTIEQTFNTNVFGSLRLIQAVVPHMASRKKGKIVNFGSVTVLAPPPWGGVYTSSKAAIHALSDSLRLELRTFGIDVITIVPGGVRSNIGNSAIAVYDRMPEWKLYKRFEEAIRARALVSQSSNTTSSEEFAKRTVDAVLKGKPRVWLSFGHQSTIMAVMYYVPLFIRDFILGKKFNC</sequence>
<dbReference type="PANTHER" id="PTHR44169:SF6">
    <property type="entry name" value="NADPH-DEPENDENT 1-ACYLDIHYDROXYACETONE PHOSPHATE REDUCTASE"/>
    <property type="match status" value="1"/>
</dbReference>
<dbReference type="InterPro" id="IPR020904">
    <property type="entry name" value="Sc_DH/Rdtase_CS"/>
</dbReference>
<dbReference type="PRINTS" id="PR00081">
    <property type="entry name" value="GDHRDH"/>
</dbReference>
<dbReference type="EMBL" id="KV002463">
    <property type="protein sequence ID" value="KZV37990.1"/>
    <property type="molecule type" value="Genomic_DNA"/>
</dbReference>
<dbReference type="CDD" id="cd05374">
    <property type="entry name" value="17beta-HSD-like_SDR_c"/>
    <property type="match status" value="1"/>
</dbReference>
<dbReference type="SUPFAM" id="SSF51735">
    <property type="entry name" value="NAD(P)-binding Rossmann-fold domains"/>
    <property type="match status" value="1"/>
</dbReference>
<name>A0A2Z7C0L9_9LAMI</name>
<protein>
    <recommendedName>
        <fullName evidence="4">Ketoreductase domain-containing protein</fullName>
    </recommendedName>
</protein>
<gene>
    <name evidence="5" type="ORF">F511_25429</name>
</gene>
<dbReference type="Proteomes" id="UP000250235">
    <property type="component" value="Unassembled WGS sequence"/>
</dbReference>
<dbReference type="Pfam" id="PF00106">
    <property type="entry name" value="adh_short"/>
    <property type="match status" value="1"/>
</dbReference>